<dbReference type="KEGG" id="plia:E4191_08735"/>
<name>A0A4P7HN52_9RHOB</name>
<reference evidence="4" key="1">
    <citation type="submission" date="2019-03" db="EMBL/GenBank/DDBJ databases">
        <authorList>
            <person name="Li J."/>
        </authorList>
    </citation>
    <scope>NUCLEOTIDE SEQUENCE [LARGE SCALE GENOMIC DNA]</scope>
    <source>
        <strain evidence="4">2251</strain>
    </source>
</reference>
<organism evidence="3 4">
    <name type="scientific">Paracoccus liaowanqingii</name>
    <dbReference type="NCBI Taxonomy" id="2560053"/>
    <lineage>
        <taxon>Bacteria</taxon>
        <taxon>Pseudomonadati</taxon>
        <taxon>Pseudomonadota</taxon>
        <taxon>Alphaproteobacteria</taxon>
        <taxon>Rhodobacterales</taxon>
        <taxon>Paracoccaceae</taxon>
        <taxon>Paracoccus</taxon>
    </lineage>
</organism>
<dbReference type="InterPro" id="IPR036429">
    <property type="entry name" value="SpoA-like_sf"/>
</dbReference>
<evidence type="ECO:0000313" key="4">
    <source>
        <dbReference type="Proteomes" id="UP000296374"/>
    </source>
</evidence>
<accession>A0A4P7HN52</accession>
<keyword evidence="3" id="KW-0966">Cell projection</keyword>
<feature type="compositionally biased region" description="Pro residues" evidence="1">
    <location>
        <begin position="222"/>
        <end position="241"/>
    </location>
</feature>
<keyword evidence="3" id="KW-0282">Flagellum</keyword>
<dbReference type="EMBL" id="CP038439">
    <property type="protein sequence ID" value="QBX34787.1"/>
    <property type="molecule type" value="Genomic_DNA"/>
</dbReference>
<evidence type="ECO:0000256" key="1">
    <source>
        <dbReference type="SAM" id="MobiDB-lite"/>
    </source>
</evidence>
<dbReference type="RefSeq" id="WP_135313074.1">
    <property type="nucleotide sequence ID" value="NZ_CP038439.1"/>
</dbReference>
<dbReference type="SUPFAM" id="SSF101801">
    <property type="entry name" value="Surface presentation of antigens (SPOA)"/>
    <property type="match status" value="1"/>
</dbReference>
<dbReference type="AlphaFoldDB" id="A0A4P7HN52"/>
<feature type="region of interest" description="Disordered" evidence="1">
    <location>
        <begin position="213"/>
        <end position="244"/>
    </location>
</feature>
<dbReference type="InterPro" id="IPR001543">
    <property type="entry name" value="FliN-like_C"/>
</dbReference>
<evidence type="ECO:0000313" key="3">
    <source>
        <dbReference type="EMBL" id="QBX34787.1"/>
    </source>
</evidence>
<proteinExistence type="predicted"/>
<dbReference type="Gene3D" id="2.30.330.10">
    <property type="entry name" value="SpoA-like"/>
    <property type="match status" value="1"/>
</dbReference>
<keyword evidence="3" id="KW-0969">Cilium</keyword>
<dbReference type="Proteomes" id="UP000296374">
    <property type="component" value="Chromosome"/>
</dbReference>
<evidence type="ECO:0000259" key="2">
    <source>
        <dbReference type="Pfam" id="PF01052"/>
    </source>
</evidence>
<protein>
    <submittedName>
        <fullName evidence="3">FliM/FliN family flagellar motor switch protein</fullName>
    </submittedName>
</protein>
<sequence length="378" mass="39489">MIPSDPNDRGDGVLRRMLRVRSQARLGQGGAPQLPSPAAPTPARAAATAIGRAADRLYKLPVRTLSVRPGALTLAELPEMLSDLPLIAVLQGPGDSLGAIALCPQAVAGLVEWQALGRVTSRGLERRRPSRSDALLCAEFIDTFLKELPAEMAGVEGFEAVAGFSFMTHLDDPRPLSLMLDDGPFRSLSFDLGIGAPDMREGKLLLALPQPAGLARPRTEAPAPPQVAAPAAPSPPPPSPRPTLAAAMQDAPVQLSAILCRRRISLAELRGLTQGRLLTLPRNSLAQATLETADGQVLATGKFGEAEGCHALRLRDPALPLAGDEADFPARHAPGDLDGMPGVAPPQDLARPDPFRETGAGAPVVSFPAMTGLTMLGG</sequence>
<feature type="domain" description="Flagellar motor switch protein FliN-like C-terminal" evidence="2">
    <location>
        <begin position="248"/>
        <end position="316"/>
    </location>
</feature>
<gene>
    <name evidence="3" type="ORF">E4191_08735</name>
</gene>
<dbReference type="Pfam" id="PF01052">
    <property type="entry name" value="FliMN_C"/>
    <property type="match status" value="1"/>
</dbReference>